<evidence type="ECO:0000256" key="2">
    <source>
        <dbReference type="ARBA" id="ARBA00022729"/>
    </source>
</evidence>
<evidence type="ECO:0000256" key="1">
    <source>
        <dbReference type="ARBA" id="ARBA00022614"/>
    </source>
</evidence>
<dbReference type="SMART" id="SM00369">
    <property type="entry name" value="LRR_TYP"/>
    <property type="match status" value="4"/>
</dbReference>
<name>A0A8J5JBM6_HOMAM</name>
<reference evidence="5" key="1">
    <citation type="journal article" date="2021" name="Sci. Adv.">
        <title>The American lobster genome reveals insights on longevity, neural, and immune adaptations.</title>
        <authorList>
            <person name="Polinski J.M."/>
            <person name="Zimin A.V."/>
            <person name="Clark K.F."/>
            <person name="Kohn A.B."/>
            <person name="Sadowski N."/>
            <person name="Timp W."/>
            <person name="Ptitsyn A."/>
            <person name="Khanna P."/>
            <person name="Romanova D.Y."/>
            <person name="Williams P."/>
            <person name="Greenwood S.J."/>
            <person name="Moroz L.L."/>
            <person name="Walt D.R."/>
            <person name="Bodnar A.G."/>
        </authorList>
    </citation>
    <scope>NUCLEOTIDE SEQUENCE</scope>
    <source>
        <strain evidence="5">GMGI-L3</strain>
    </source>
</reference>
<protein>
    <submittedName>
        <fullName evidence="5">Leucine-rich repeat-containing G-protein coupled receptor 4-like 2</fullName>
    </submittedName>
</protein>
<dbReference type="Proteomes" id="UP000747542">
    <property type="component" value="Unassembled WGS sequence"/>
</dbReference>
<dbReference type="Gene3D" id="3.80.10.10">
    <property type="entry name" value="Ribonuclease Inhibitor"/>
    <property type="match status" value="1"/>
</dbReference>
<organism evidence="5 6">
    <name type="scientific">Homarus americanus</name>
    <name type="common">American lobster</name>
    <dbReference type="NCBI Taxonomy" id="6706"/>
    <lineage>
        <taxon>Eukaryota</taxon>
        <taxon>Metazoa</taxon>
        <taxon>Ecdysozoa</taxon>
        <taxon>Arthropoda</taxon>
        <taxon>Crustacea</taxon>
        <taxon>Multicrustacea</taxon>
        <taxon>Malacostraca</taxon>
        <taxon>Eumalacostraca</taxon>
        <taxon>Eucarida</taxon>
        <taxon>Decapoda</taxon>
        <taxon>Pleocyemata</taxon>
        <taxon>Astacidea</taxon>
        <taxon>Nephropoidea</taxon>
        <taxon>Nephropidae</taxon>
        <taxon>Homarus</taxon>
    </lineage>
</organism>
<dbReference type="SUPFAM" id="SSF52058">
    <property type="entry name" value="L domain-like"/>
    <property type="match status" value="1"/>
</dbReference>
<dbReference type="GO" id="GO:0005886">
    <property type="term" value="C:plasma membrane"/>
    <property type="evidence" value="ECO:0007669"/>
    <property type="project" value="TreeGrafter"/>
</dbReference>
<gene>
    <name evidence="5" type="primary">Lgr4-L2</name>
    <name evidence="5" type="ORF">Hamer_G015643</name>
</gene>
<dbReference type="Pfam" id="PF13855">
    <property type="entry name" value="LRR_8"/>
    <property type="match status" value="2"/>
</dbReference>
<keyword evidence="6" id="KW-1185">Reference proteome</keyword>
<dbReference type="PROSITE" id="PS51450">
    <property type="entry name" value="LRR"/>
    <property type="match status" value="3"/>
</dbReference>
<sequence>MWRIVIVAVVLTFTRQCVEGQECPCELRQADPVFPGSDGTRWDCEYVSHGLSEIPTSCWALNPDVTQIFLDYNSISQVTGDSFSGLTNLRTLSLKENNIATIDNGALAGLSQLEFLDVSGNSLTEPPPEIWSLTTLTQLYLGDNQLTDANNYGISNLVNLEVLDLHLNHLPHIPDHILEPLTKLRSLHLYWNMITELPILTENLQLEEVLVNGNAIDVFPKYVFGDLTKPLTYHFQASQTKIFMHYLQDNPAYDIWATMLLPLPVHSHIMMGYDVFVWAEDEQQAKLVLQGAEGWLVVDGLQEPIDLSTLLRICANTTTPNVQGRIPPC</sequence>
<proteinExistence type="predicted"/>
<keyword evidence="5" id="KW-0675">Receptor</keyword>
<keyword evidence="2 4" id="KW-0732">Signal</keyword>
<evidence type="ECO:0000313" key="5">
    <source>
        <dbReference type="EMBL" id="KAG7155041.1"/>
    </source>
</evidence>
<evidence type="ECO:0000256" key="4">
    <source>
        <dbReference type="SAM" id="SignalP"/>
    </source>
</evidence>
<dbReference type="AlphaFoldDB" id="A0A8J5JBM6"/>
<evidence type="ECO:0000256" key="3">
    <source>
        <dbReference type="ARBA" id="ARBA00022737"/>
    </source>
</evidence>
<dbReference type="InterPro" id="IPR032675">
    <property type="entry name" value="LRR_dom_sf"/>
</dbReference>
<dbReference type="InterPro" id="IPR001611">
    <property type="entry name" value="Leu-rich_rpt"/>
</dbReference>
<dbReference type="InterPro" id="IPR003591">
    <property type="entry name" value="Leu-rich_rpt_typical-subtyp"/>
</dbReference>
<dbReference type="InterPro" id="IPR050541">
    <property type="entry name" value="LRR_TM_domain-containing"/>
</dbReference>
<accession>A0A8J5JBM6</accession>
<evidence type="ECO:0000313" key="6">
    <source>
        <dbReference type="Proteomes" id="UP000747542"/>
    </source>
</evidence>
<comment type="caution">
    <text evidence="5">The sequence shown here is derived from an EMBL/GenBank/DDBJ whole genome shotgun (WGS) entry which is preliminary data.</text>
</comment>
<dbReference type="PANTHER" id="PTHR24369:SF210">
    <property type="entry name" value="CHAOPTIN-RELATED"/>
    <property type="match status" value="1"/>
</dbReference>
<keyword evidence="1" id="KW-0433">Leucine-rich repeat</keyword>
<feature type="chain" id="PRO_5035323569" evidence="4">
    <location>
        <begin position="21"/>
        <end position="329"/>
    </location>
</feature>
<feature type="signal peptide" evidence="4">
    <location>
        <begin position="1"/>
        <end position="20"/>
    </location>
</feature>
<keyword evidence="3" id="KW-0677">Repeat</keyword>
<dbReference type="PANTHER" id="PTHR24369">
    <property type="entry name" value="ANTIGEN BSP, PUTATIVE-RELATED"/>
    <property type="match status" value="1"/>
</dbReference>
<dbReference type="EMBL" id="JAHLQT010043233">
    <property type="protein sequence ID" value="KAG7155041.1"/>
    <property type="molecule type" value="Genomic_DNA"/>
</dbReference>